<evidence type="ECO:0000256" key="2">
    <source>
        <dbReference type="ARBA" id="ARBA00022692"/>
    </source>
</evidence>
<evidence type="ECO:0000313" key="7">
    <source>
        <dbReference type="EMBL" id="CAD7592830.1"/>
    </source>
</evidence>
<dbReference type="GO" id="GO:0015232">
    <property type="term" value="F:heme transmembrane transporter activity"/>
    <property type="evidence" value="ECO:0007669"/>
    <property type="project" value="TreeGrafter"/>
</dbReference>
<protein>
    <submittedName>
        <fullName evidence="7">Uncharacterized protein</fullName>
    </submittedName>
</protein>
<evidence type="ECO:0000256" key="5">
    <source>
        <dbReference type="SAM" id="MobiDB-lite"/>
    </source>
</evidence>
<dbReference type="AlphaFoldDB" id="A0A7R9JXD4"/>
<organism evidence="7">
    <name type="scientific">Timema genevievae</name>
    <name type="common">Walking stick</name>
    <dbReference type="NCBI Taxonomy" id="629358"/>
    <lineage>
        <taxon>Eukaryota</taxon>
        <taxon>Metazoa</taxon>
        <taxon>Ecdysozoa</taxon>
        <taxon>Arthropoda</taxon>
        <taxon>Hexapoda</taxon>
        <taxon>Insecta</taxon>
        <taxon>Pterygota</taxon>
        <taxon>Neoptera</taxon>
        <taxon>Polyneoptera</taxon>
        <taxon>Phasmatodea</taxon>
        <taxon>Timematodea</taxon>
        <taxon>Timematoidea</taxon>
        <taxon>Timematidae</taxon>
        <taxon>Timema</taxon>
    </lineage>
</organism>
<evidence type="ECO:0000256" key="4">
    <source>
        <dbReference type="ARBA" id="ARBA00023136"/>
    </source>
</evidence>
<feature type="transmembrane region" description="Helical" evidence="6">
    <location>
        <begin position="29"/>
        <end position="51"/>
    </location>
</feature>
<feature type="region of interest" description="Disordered" evidence="5">
    <location>
        <begin position="104"/>
        <end position="127"/>
    </location>
</feature>
<keyword evidence="2 6" id="KW-0812">Transmembrane</keyword>
<accession>A0A7R9JXD4</accession>
<evidence type="ECO:0000256" key="6">
    <source>
        <dbReference type="SAM" id="Phobius"/>
    </source>
</evidence>
<proteinExistence type="predicted"/>
<evidence type="ECO:0000256" key="1">
    <source>
        <dbReference type="ARBA" id="ARBA00004141"/>
    </source>
</evidence>
<sequence>MECEYDAVSKEAEIEEDLPLLIKVYPRRWVVLAVFFSLSVVNSFQWIQYVIITDQIPLALVDWTRMVFMACFIILILPACYALEKMTLPKDHHKEALFQNYLLDEEHPPGRGRKTLVPSKPGKSSRG</sequence>
<dbReference type="GO" id="GO:0020037">
    <property type="term" value="F:heme binding"/>
    <property type="evidence" value="ECO:0007669"/>
    <property type="project" value="TreeGrafter"/>
</dbReference>
<dbReference type="EMBL" id="OE840831">
    <property type="protein sequence ID" value="CAD7592830.1"/>
    <property type="molecule type" value="Genomic_DNA"/>
</dbReference>
<reference evidence="7" key="1">
    <citation type="submission" date="2020-11" db="EMBL/GenBank/DDBJ databases">
        <authorList>
            <person name="Tran Van P."/>
        </authorList>
    </citation>
    <scope>NUCLEOTIDE SEQUENCE</scope>
</reference>
<comment type="subcellular location">
    <subcellularLocation>
        <location evidence="1">Membrane</location>
        <topology evidence="1">Multi-pass membrane protein</topology>
    </subcellularLocation>
</comment>
<gene>
    <name evidence="7" type="ORF">TGEB3V08_LOCUS5079</name>
</gene>
<dbReference type="PANTHER" id="PTHR10924:SF4">
    <property type="entry name" value="GH15861P"/>
    <property type="match status" value="1"/>
</dbReference>
<dbReference type="GO" id="GO:0016020">
    <property type="term" value="C:membrane"/>
    <property type="evidence" value="ECO:0007669"/>
    <property type="project" value="UniProtKB-SubCell"/>
</dbReference>
<dbReference type="InterPro" id="IPR049680">
    <property type="entry name" value="FLVCR1-2_SLC49-like"/>
</dbReference>
<name>A0A7R9JXD4_TIMGE</name>
<dbReference type="GO" id="GO:0097037">
    <property type="term" value="P:heme export"/>
    <property type="evidence" value="ECO:0007669"/>
    <property type="project" value="TreeGrafter"/>
</dbReference>
<keyword evidence="3 6" id="KW-1133">Transmembrane helix</keyword>
<evidence type="ECO:0000256" key="3">
    <source>
        <dbReference type="ARBA" id="ARBA00022989"/>
    </source>
</evidence>
<dbReference type="PANTHER" id="PTHR10924">
    <property type="entry name" value="MAJOR FACILITATOR SUPERFAMILY PROTEIN-RELATED"/>
    <property type="match status" value="1"/>
</dbReference>
<keyword evidence="4 6" id="KW-0472">Membrane</keyword>
<feature type="transmembrane region" description="Helical" evidence="6">
    <location>
        <begin position="63"/>
        <end position="83"/>
    </location>
</feature>